<dbReference type="Proteomes" id="UP001597380">
    <property type="component" value="Unassembled WGS sequence"/>
</dbReference>
<evidence type="ECO:0000313" key="1">
    <source>
        <dbReference type="EMBL" id="MFD2094915.1"/>
    </source>
</evidence>
<organism evidence="1 2">
    <name type="scientific">Corallincola platygyrae</name>
    <dbReference type="NCBI Taxonomy" id="1193278"/>
    <lineage>
        <taxon>Bacteria</taxon>
        <taxon>Pseudomonadati</taxon>
        <taxon>Pseudomonadota</taxon>
        <taxon>Gammaproteobacteria</taxon>
        <taxon>Alteromonadales</taxon>
        <taxon>Psychromonadaceae</taxon>
        <taxon>Corallincola</taxon>
    </lineage>
</organism>
<sequence>MELDRLKVGALACSKSFSGIGKILSITEGNLEAQVGFFIFLETSVCVSLHGRIQMQTRLLLNDFS</sequence>
<name>A0ABW4XJJ4_9GAMM</name>
<dbReference type="EMBL" id="JBHUHT010000007">
    <property type="protein sequence ID" value="MFD2094915.1"/>
    <property type="molecule type" value="Genomic_DNA"/>
</dbReference>
<gene>
    <name evidence="1" type="ORF">ACFSJ3_02900</name>
</gene>
<reference evidence="2" key="1">
    <citation type="journal article" date="2019" name="Int. J. Syst. Evol. Microbiol.">
        <title>The Global Catalogue of Microorganisms (GCM) 10K type strain sequencing project: providing services to taxonomists for standard genome sequencing and annotation.</title>
        <authorList>
            <consortium name="The Broad Institute Genomics Platform"/>
            <consortium name="The Broad Institute Genome Sequencing Center for Infectious Disease"/>
            <person name="Wu L."/>
            <person name="Ma J."/>
        </authorList>
    </citation>
    <scope>NUCLEOTIDE SEQUENCE [LARGE SCALE GENOMIC DNA]</scope>
    <source>
        <strain evidence="2">CGMCC 1.10992</strain>
    </source>
</reference>
<dbReference type="RefSeq" id="WP_345338082.1">
    <property type="nucleotide sequence ID" value="NZ_BAABLI010000004.1"/>
</dbReference>
<comment type="caution">
    <text evidence="1">The sequence shown here is derived from an EMBL/GenBank/DDBJ whole genome shotgun (WGS) entry which is preliminary data.</text>
</comment>
<proteinExistence type="predicted"/>
<accession>A0ABW4XJJ4</accession>
<evidence type="ECO:0000313" key="2">
    <source>
        <dbReference type="Proteomes" id="UP001597380"/>
    </source>
</evidence>
<protein>
    <submittedName>
        <fullName evidence="1">Uncharacterized protein</fullName>
    </submittedName>
</protein>
<keyword evidence="2" id="KW-1185">Reference proteome</keyword>